<dbReference type="AlphaFoldDB" id="A0A8S1URE1"/>
<proteinExistence type="predicted"/>
<protein>
    <submittedName>
        <fullName evidence="1">Uncharacterized protein</fullName>
    </submittedName>
</protein>
<reference evidence="1" key="1">
    <citation type="submission" date="2021-01" db="EMBL/GenBank/DDBJ databases">
        <authorList>
            <consortium name="Genoscope - CEA"/>
            <person name="William W."/>
        </authorList>
    </citation>
    <scope>NUCLEOTIDE SEQUENCE</scope>
</reference>
<sequence>MGEMLRYCIVQIEFIQIGKYINQQLYYLINHFFWIQSSKFIFYS</sequence>
<accession>A0A8S1URE1</accession>
<dbReference type="Proteomes" id="UP000689195">
    <property type="component" value="Unassembled WGS sequence"/>
</dbReference>
<comment type="caution">
    <text evidence="1">The sequence shown here is derived from an EMBL/GenBank/DDBJ whole genome shotgun (WGS) entry which is preliminary data.</text>
</comment>
<gene>
    <name evidence="1" type="ORF">PPENT_87.1.T0460065</name>
</gene>
<evidence type="ECO:0000313" key="1">
    <source>
        <dbReference type="EMBL" id="CAD8166783.1"/>
    </source>
</evidence>
<keyword evidence="2" id="KW-1185">Reference proteome</keyword>
<organism evidence="1 2">
    <name type="scientific">Paramecium pentaurelia</name>
    <dbReference type="NCBI Taxonomy" id="43138"/>
    <lineage>
        <taxon>Eukaryota</taxon>
        <taxon>Sar</taxon>
        <taxon>Alveolata</taxon>
        <taxon>Ciliophora</taxon>
        <taxon>Intramacronucleata</taxon>
        <taxon>Oligohymenophorea</taxon>
        <taxon>Peniculida</taxon>
        <taxon>Parameciidae</taxon>
        <taxon>Paramecium</taxon>
    </lineage>
</organism>
<name>A0A8S1URE1_9CILI</name>
<dbReference type="EMBL" id="CAJJDO010000046">
    <property type="protein sequence ID" value="CAD8166783.1"/>
    <property type="molecule type" value="Genomic_DNA"/>
</dbReference>
<evidence type="ECO:0000313" key="2">
    <source>
        <dbReference type="Proteomes" id="UP000689195"/>
    </source>
</evidence>